<feature type="domain" description="Beta-ketoacyl-[acyl-carrier-protein] synthase III C-terminal" evidence="3">
    <location>
        <begin position="260"/>
        <end position="341"/>
    </location>
</feature>
<keyword evidence="2" id="KW-0012">Acyltransferase</keyword>
<dbReference type="AlphaFoldDB" id="A0A1M7XWD9"/>
<gene>
    <name evidence="5" type="ORF">SAMN02745220_00223</name>
</gene>
<keyword evidence="6" id="KW-1185">Reference proteome</keyword>
<dbReference type="PANTHER" id="PTHR34069">
    <property type="entry name" value="3-OXOACYL-[ACYL-CARRIER-PROTEIN] SYNTHASE 3"/>
    <property type="match status" value="1"/>
</dbReference>
<dbReference type="GO" id="GO:0044550">
    <property type="term" value="P:secondary metabolite biosynthetic process"/>
    <property type="evidence" value="ECO:0007669"/>
    <property type="project" value="TreeGrafter"/>
</dbReference>
<evidence type="ECO:0000256" key="1">
    <source>
        <dbReference type="ARBA" id="ARBA00022679"/>
    </source>
</evidence>
<organism evidence="5 6">
    <name type="scientific">Desulfopila aestuarii DSM 18488</name>
    <dbReference type="NCBI Taxonomy" id="1121416"/>
    <lineage>
        <taxon>Bacteria</taxon>
        <taxon>Pseudomonadati</taxon>
        <taxon>Thermodesulfobacteriota</taxon>
        <taxon>Desulfobulbia</taxon>
        <taxon>Desulfobulbales</taxon>
        <taxon>Desulfocapsaceae</taxon>
        <taxon>Desulfopila</taxon>
    </lineage>
</organism>
<dbReference type="GO" id="GO:0006633">
    <property type="term" value="P:fatty acid biosynthetic process"/>
    <property type="evidence" value="ECO:0007669"/>
    <property type="project" value="InterPro"/>
</dbReference>
<proteinExistence type="predicted"/>
<keyword evidence="1" id="KW-0808">Transferase</keyword>
<accession>A0A1M7XWD9</accession>
<dbReference type="PANTHER" id="PTHR34069:SF3">
    <property type="entry name" value="ACYL-COA:ACYL-COA ALKYLTRANSFERASE"/>
    <property type="match status" value="1"/>
</dbReference>
<dbReference type="Gene3D" id="3.40.47.10">
    <property type="match status" value="2"/>
</dbReference>
<protein>
    <submittedName>
        <fullName evidence="5">3-oxoacyl-[acyl-carrier-protein] synthase-3</fullName>
    </submittedName>
</protein>
<dbReference type="NCBIfam" id="NF006720">
    <property type="entry name" value="PRK09258.1"/>
    <property type="match status" value="1"/>
</dbReference>
<reference evidence="5 6" key="1">
    <citation type="submission" date="2016-12" db="EMBL/GenBank/DDBJ databases">
        <authorList>
            <person name="Song W.-J."/>
            <person name="Kurnit D.M."/>
        </authorList>
    </citation>
    <scope>NUCLEOTIDE SEQUENCE [LARGE SCALE GENOMIC DNA]</scope>
    <source>
        <strain evidence="5 6">DSM 18488</strain>
    </source>
</reference>
<dbReference type="GO" id="GO:0004315">
    <property type="term" value="F:3-oxoacyl-[acyl-carrier-protein] synthase activity"/>
    <property type="evidence" value="ECO:0007669"/>
    <property type="project" value="InterPro"/>
</dbReference>
<evidence type="ECO:0000313" key="6">
    <source>
        <dbReference type="Proteomes" id="UP000184603"/>
    </source>
</evidence>
<dbReference type="Proteomes" id="UP000184603">
    <property type="component" value="Unassembled WGS sequence"/>
</dbReference>
<dbReference type="CDD" id="cd00830">
    <property type="entry name" value="KAS_III"/>
    <property type="match status" value="1"/>
</dbReference>
<dbReference type="STRING" id="1121416.SAMN02745220_00223"/>
<evidence type="ECO:0000259" key="3">
    <source>
        <dbReference type="Pfam" id="PF08541"/>
    </source>
</evidence>
<dbReference type="Pfam" id="PF08541">
    <property type="entry name" value="ACP_syn_III_C"/>
    <property type="match status" value="1"/>
</dbReference>
<evidence type="ECO:0000259" key="4">
    <source>
        <dbReference type="Pfam" id="PF08545"/>
    </source>
</evidence>
<sequence>MMMYTQVCLDTFGYELPPRVLTSEEIENRLAPLYDRLKLPVGRLELMSGIRERRLWLDGTRPSEAATLAGRDVLRRADVDPAEIECLIFTSVSRDMMEPATASFVHNRLGLPTTCLIFDISNACLGFLDGMVMLANMIELGQVKNGLVVSGETAEELLESTLRTLVVDQTLTRKAIKPAFASLTIGSGSIGLYMRKAQAEETRPLLRHGAWRANTVHSDLCHGNQAGSNTTLMETDSEELLHRGVETAELTWQGFSATPGWAAGDIDAFFCHQVGTAHARLLFERLGLDIGKNFETLGSLGNVGSVSAPITLAMAMEEDVFRPGHKGALLGIGSGINCLMLGIEWEARR</sequence>
<dbReference type="EMBL" id="FRFE01000001">
    <property type="protein sequence ID" value="SHO42942.1"/>
    <property type="molecule type" value="Genomic_DNA"/>
</dbReference>
<dbReference type="SUPFAM" id="SSF53901">
    <property type="entry name" value="Thiolase-like"/>
    <property type="match status" value="1"/>
</dbReference>
<dbReference type="Pfam" id="PF08545">
    <property type="entry name" value="ACP_syn_III"/>
    <property type="match status" value="1"/>
</dbReference>
<name>A0A1M7XWD9_9BACT</name>
<dbReference type="RefSeq" id="WP_234981074.1">
    <property type="nucleotide sequence ID" value="NZ_FRFE01000001.1"/>
</dbReference>
<dbReference type="InterPro" id="IPR016039">
    <property type="entry name" value="Thiolase-like"/>
</dbReference>
<feature type="domain" description="Beta-ketoacyl-[acyl-carrier-protein] synthase III N-terminal" evidence="4">
    <location>
        <begin position="118"/>
        <end position="165"/>
    </location>
</feature>
<evidence type="ECO:0000313" key="5">
    <source>
        <dbReference type="EMBL" id="SHO42942.1"/>
    </source>
</evidence>
<dbReference type="InterPro" id="IPR013751">
    <property type="entry name" value="ACP_syn_III_N"/>
</dbReference>
<dbReference type="InterPro" id="IPR013747">
    <property type="entry name" value="ACP_syn_III_C"/>
</dbReference>
<evidence type="ECO:0000256" key="2">
    <source>
        <dbReference type="ARBA" id="ARBA00023315"/>
    </source>
</evidence>